<feature type="compositionally biased region" description="Polar residues" evidence="1">
    <location>
        <begin position="210"/>
        <end position="221"/>
    </location>
</feature>
<evidence type="ECO:0000313" key="2">
    <source>
        <dbReference type="EMBL" id="KAJ3642334.1"/>
    </source>
</evidence>
<comment type="caution">
    <text evidence="3">The sequence shown here is derived from an EMBL/GenBank/DDBJ whole genome shotgun (WGS) entry which is preliminary data.</text>
</comment>
<keyword evidence="4" id="KW-1185">Reference proteome</keyword>
<sequence>MCSPQKVVIPKGLVNPRETTIIEIPRNLQNVGTVVARPRPVCYSPSMDQPATPKMTKKRTYTRKTYPPRRAPGYGGLDDAGLTFAGIPNDESYQASPVFKPWYPISPRDRYGEISKGDVSYAVCQPGKAGFDPPLTSSTFREIDDPRETSLYRDFRPGGRSSRPTSPARTPDSLKHWHSSLGTVSPDPQSAYYESFSMDESPCEDRAETSQEQSYYDSSGDANVEYGSGCEEGDGSSGGYRKFDSSGELSPGGCAESCPASPKNISQRDVMNSLGNLEANELSQIMTDLNQFQSARRRLVFDASSLASAADVSSNLLNSS</sequence>
<organism evidence="3 4">
    <name type="scientific">Zophobas morio</name>
    <dbReference type="NCBI Taxonomy" id="2755281"/>
    <lineage>
        <taxon>Eukaryota</taxon>
        <taxon>Metazoa</taxon>
        <taxon>Ecdysozoa</taxon>
        <taxon>Arthropoda</taxon>
        <taxon>Hexapoda</taxon>
        <taxon>Insecta</taxon>
        <taxon>Pterygota</taxon>
        <taxon>Neoptera</taxon>
        <taxon>Endopterygota</taxon>
        <taxon>Coleoptera</taxon>
        <taxon>Polyphaga</taxon>
        <taxon>Cucujiformia</taxon>
        <taxon>Tenebrionidae</taxon>
        <taxon>Zophobas</taxon>
    </lineage>
</organism>
<name>A0AA38HQX8_9CUCU</name>
<feature type="region of interest" description="Disordered" evidence="1">
    <location>
        <begin position="132"/>
        <end position="246"/>
    </location>
</feature>
<dbReference type="AlphaFoldDB" id="A0AA38HQX8"/>
<evidence type="ECO:0000313" key="3">
    <source>
        <dbReference type="EMBL" id="KAJ3642340.1"/>
    </source>
</evidence>
<protein>
    <submittedName>
        <fullName evidence="3">Uncharacterized protein</fullName>
    </submittedName>
</protein>
<dbReference type="Proteomes" id="UP001168821">
    <property type="component" value="Unassembled WGS sequence"/>
</dbReference>
<feature type="region of interest" description="Disordered" evidence="1">
    <location>
        <begin position="42"/>
        <end position="74"/>
    </location>
</feature>
<reference evidence="3" key="1">
    <citation type="journal article" date="2023" name="G3 (Bethesda)">
        <title>Whole genome assemblies of Zophobas morio and Tenebrio molitor.</title>
        <authorList>
            <person name="Kaur S."/>
            <person name="Stinson S.A."/>
            <person name="diCenzo G.C."/>
        </authorList>
    </citation>
    <scope>NUCLEOTIDE SEQUENCE</scope>
    <source>
        <strain evidence="3">QUZm001</strain>
    </source>
</reference>
<feature type="compositionally biased region" description="Basic and acidic residues" evidence="1">
    <location>
        <begin position="141"/>
        <end position="157"/>
    </location>
</feature>
<proteinExistence type="predicted"/>
<gene>
    <name evidence="2" type="ORF">Zmor_025130</name>
    <name evidence="3" type="ORF">Zmor_025136</name>
</gene>
<accession>A0AA38HQX8</accession>
<dbReference type="EMBL" id="JALNTZ010000008">
    <property type="protein sequence ID" value="KAJ3642334.1"/>
    <property type="molecule type" value="Genomic_DNA"/>
</dbReference>
<evidence type="ECO:0000256" key="1">
    <source>
        <dbReference type="SAM" id="MobiDB-lite"/>
    </source>
</evidence>
<evidence type="ECO:0000313" key="4">
    <source>
        <dbReference type="Proteomes" id="UP001168821"/>
    </source>
</evidence>
<dbReference type="EMBL" id="JALNTZ010000008">
    <property type="protein sequence ID" value="KAJ3642340.1"/>
    <property type="molecule type" value="Genomic_DNA"/>
</dbReference>